<dbReference type="OrthoDB" id="5283650at2759"/>
<accession>A0A8H5XYI5</accession>
<feature type="region of interest" description="Disordered" evidence="1">
    <location>
        <begin position="355"/>
        <end position="378"/>
    </location>
</feature>
<proteinExistence type="predicted"/>
<protein>
    <recommendedName>
        <fullName evidence="4">Phospholipase C/D domain-containing protein</fullName>
    </recommendedName>
</protein>
<dbReference type="AlphaFoldDB" id="A0A8H5XYI5"/>
<gene>
    <name evidence="2" type="ORF">FMUND_13675</name>
</gene>
<evidence type="ECO:0000256" key="1">
    <source>
        <dbReference type="SAM" id="MobiDB-lite"/>
    </source>
</evidence>
<comment type="caution">
    <text evidence="2">The sequence shown here is derived from an EMBL/GenBank/DDBJ whole genome shotgun (WGS) entry which is preliminary data.</text>
</comment>
<feature type="region of interest" description="Disordered" evidence="1">
    <location>
        <begin position="694"/>
        <end position="727"/>
    </location>
</feature>
<keyword evidence="3" id="KW-1185">Reference proteome</keyword>
<reference evidence="2 3" key="1">
    <citation type="submission" date="2020-05" db="EMBL/GenBank/DDBJ databases">
        <title>Identification and distribution of gene clusters putatively required for synthesis of sphingolipid metabolism inhibitors in phylogenetically diverse species of the filamentous fungus Fusarium.</title>
        <authorList>
            <person name="Kim H.-S."/>
            <person name="Busman M."/>
            <person name="Brown D.W."/>
            <person name="Divon H."/>
            <person name="Uhlig S."/>
            <person name="Proctor R.H."/>
        </authorList>
    </citation>
    <scope>NUCLEOTIDE SEQUENCE [LARGE SCALE GENOMIC DNA]</scope>
    <source>
        <strain evidence="2 3">NRRL 66235</strain>
    </source>
</reference>
<evidence type="ECO:0000313" key="2">
    <source>
        <dbReference type="EMBL" id="KAF5701956.1"/>
    </source>
</evidence>
<sequence>MPGPFGHIYTARRVADFLRSSDVKSNFTRENDDIFNDDRQQLLPEIVKELGKQKCINAMDAWPKFTALGAIGPDLFFWLMDFHDPKIPGDDIMLAFSLLYYLDDKGFFDDSWEAMLTILSEELPNGWANILRVVLRLYKIWKKFIKIWNETIGPIVDKAGEVIDDLMGKMLSSLGDALSQLANDVVALTAEEALSGVDLFNFFSLKMREGYDEQAFLWSDMAHYRRTSAIPERFVCHARQMLKSESSLEQEHGQQLLAFAMGWICHVGTDTIAHSFANEQCGGPFRTHWQRHHLLENMIDGWMYEGTKKGGILPADDFIGWKDTYDSLAESALYFAVQIPQDIDLLKPEEKQGDLRQTLPKDDDNASQDKRDELLDTDGALPPWLAETIVNVLIEVFADPNEGGDEDVQGRLKDGTLSHPRNLGGQAFHDSLKNTTQRIERWLQVLGIDNPMISLEELRKVIAPDPVNIKNVPEGFPMPWQMMATYRFMLSWLKRSYVSSFAIDKPPPPEIFTVPASDLGLQPPDFSGVDPNDDPVSQTCETVAALLDWLFKTLKKAAQLCYDLAKMAASAATMPARAAIYYGLTLPMWEAAENMRMVLVHLGYLMPQSEKRDGDGNLVRPNEIDPVLITLGHTVDNAFKKALEDAMDPFGNLDKDEDLIDDPPRRVLGDPNPWLPVRKARAPTVVEFQRPWAFPSQNNEKDPRSNGNHVETPRTIAGPYPVNTRPDRLLRTDTEASNANRLQYQDAQCPAATDALNNTFAIKGFNSLGDPIVFSAYLIGQIAHNPNFISSFNLDADRGFGYLCWDYVRDERRMAPDERNHVFKQPVTWPEGSADVLGRWQKPEPVPVGSGVQNDYGTPLEIHYPGRVCEEGPQV</sequence>
<dbReference type="Proteomes" id="UP000544331">
    <property type="component" value="Unassembled WGS sequence"/>
</dbReference>
<evidence type="ECO:0000313" key="3">
    <source>
        <dbReference type="Proteomes" id="UP000544331"/>
    </source>
</evidence>
<name>A0A8H5XYI5_9HYPO</name>
<feature type="compositionally biased region" description="Basic and acidic residues" evidence="1">
    <location>
        <begin position="355"/>
        <end position="374"/>
    </location>
</feature>
<dbReference type="EMBL" id="JAAOAN010000649">
    <property type="protein sequence ID" value="KAF5701956.1"/>
    <property type="molecule type" value="Genomic_DNA"/>
</dbReference>
<organism evidence="2 3">
    <name type="scientific">Fusarium mundagurra</name>
    <dbReference type="NCBI Taxonomy" id="1567541"/>
    <lineage>
        <taxon>Eukaryota</taxon>
        <taxon>Fungi</taxon>
        <taxon>Dikarya</taxon>
        <taxon>Ascomycota</taxon>
        <taxon>Pezizomycotina</taxon>
        <taxon>Sordariomycetes</taxon>
        <taxon>Hypocreomycetidae</taxon>
        <taxon>Hypocreales</taxon>
        <taxon>Nectriaceae</taxon>
        <taxon>Fusarium</taxon>
        <taxon>Fusarium fujikuroi species complex</taxon>
    </lineage>
</organism>
<evidence type="ECO:0008006" key="4">
    <source>
        <dbReference type="Google" id="ProtNLM"/>
    </source>
</evidence>